<accession>A0A1G8CST7</accession>
<sequence>MEELAARVGAWVRERDGELLAELAAWVAQPSVSRTGEGMREAAEHGAELVRRSGLTAEVVPTAGWPVLLGTAPGPPGAPHVLIYGHYDVQPAGPLHEWLSPPFSPDFRDGRIYGRGTGDNKGQHLAQLLGLRALRELGGLPCRVTVLLDGEEEIGSPNLAQVLTDRLAADPPDLVVWSDGPVHESGRAAVMLGVRGVAAFELRVRGATEVLHSGNWGGVAPNPAWRLVHVLASMRDRDGRILVDGVADRAEPLTAGERDALARVPVDVPEVLAGIGVTAMEPPHGPSFQERLTSPTFTINSLTCEDTPEHRTVIPNVAVARCDMRLVGGQRAEEVFAAIRAHLAKHAPDVEFVEGAAMQPSRTLPETRWTDAVMRGAEVGLGEPPVLLPALGGSLPIAPFTDVLGVPCYGVPFANVDERNHAPNENLELDWFRRGIIAAATVQLAIAEMAQ</sequence>
<keyword evidence="2" id="KW-0479">Metal-binding</keyword>
<dbReference type="AlphaFoldDB" id="A0A1G8CST7"/>
<dbReference type="GO" id="GO:0046872">
    <property type="term" value="F:metal ion binding"/>
    <property type="evidence" value="ECO:0007669"/>
    <property type="project" value="UniProtKB-KW"/>
</dbReference>
<evidence type="ECO:0000256" key="2">
    <source>
        <dbReference type="ARBA" id="ARBA00022723"/>
    </source>
</evidence>
<dbReference type="InterPro" id="IPR011650">
    <property type="entry name" value="Peptidase_M20_dimer"/>
</dbReference>
<evidence type="ECO:0000259" key="4">
    <source>
        <dbReference type="Pfam" id="PF07687"/>
    </source>
</evidence>
<dbReference type="OrthoDB" id="9761532at2"/>
<dbReference type="EMBL" id="FNCC01000024">
    <property type="protein sequence ID" value="SDH48532.1"/>
    <property type="molecule type" value="Genomic_DNA"/>
</dbReference>
<protein>
    <submittedName>
        <fullName evidence="5">Acetylornithine deacetylase/Succinyl-diaminopimelate desuccinylase</fullName>
    </submittedName>
</protein>
<feature type="domain" description="Peptidase M20 dimerisation" evidence="4">
    <location>
        <begin position="193"/>
        <end position="349"/>
    </location>
</feature>
<evidence type="ECO:0000256" key="1">
    <source>
        <dbReference type="ARBA" id="ARBA00022670"/>
    </source>
</evidence>
<dbReference type="GO" id="GO:0006508">
    <property type="term" value="P:proteolysis"/>
    <property type="evidence" value="ECO:0007669"/>
    <property type="project" value="UniProtKB-KW"/>
</dbReference>
<evidence type="ECO:0000313" key="6">
    <source>
        <dbReference type="Proteomes" id="UP000199623"/>
    </source>
</evidence>
<keyword evidence="3" id="KW-0378">Hydrolase</keyword>
<dbReference type="GO" id="GO:0008233">
    <property type="term" value="F:peptidase activity"/>
    <property type="evidence" value="ECO:0007669"/>
    <property type="project" value="UniProtKB-KW"/>
</dbReference>
<dbReference type="STRING" id="200378.SAMN05216553_12429"/>
<dbReference type="SUPFAM" id="SSF53187">
    <property type="entry name" value="Zn-dependent exopeptidases"/>
    <property type="match status" value="1"/>
</dbReference>
<gene>
    <name evidence="5" type="ORF">SAMN05216553_12429</name>
</gene>
<evidence type="ECO:0000256" key="3">
    <source>
        <dbReference type="ARBA" id="ARBA00022801"/>
    </source>
</evidence>
<dbReference type="Pfam" id="PF01546">
    <property type="entry name" value="Peptidase_M20"/>
    <property type="match status" value="1"/>
</dbReference>
<dbReference type="InterPro" id="IPR002933">
    <property type="entry name" value="Peptidase_M20"/>
</dbReference>
<organism evidence="5 6">
    <name type="scientific">Lentzea fradiae</name>
    <dbReference type="NCBI Taxonomy" id="200378"/>
    <lineage>
        <taxon>Bacteria</taxon>
        <taxon>Bacillati</taxon>
        <taxon>Actinomycetota</taxon>
        <taxon>Actinomycetes</taxon>
        <taxon>Pseudonocardiales</taxon>
        <taxon>Pseudonocardiaceae</taxon>
        <taxon>Lentzea</taxon>
    </lineage>
</organism>
<keyword evidence="1" id="KW-0645">Protease</keyword>
<dbReference type="InterPro" id="IPR051458">
    <property type="entry name" value="Cyt/Met_Dipeptidase"/>
</dbReference>
<name>A0A1G8CST7_9PSEU</name>
<keyword evidence="6" id="KW-1185">Reference proteome</keyword>
<proteinExistence type="predicted"/>
<dbReference type="Proteomes" id="UP000199623">
    <property type="component" value="Unassembled WGS sequence"/>
</dbReference>
<dbReference type="PANTHER" id="PTHR43270">
    <property type="entry name" value="BETA-ALA-HIS DIPEPTIDASE"/>
    <property type="match status" value="1"/>
</dbReference>
<dbReference type="Pfam" id="PF07687">
    <property type="entry name" value="M20_dimer"/>
    <property type="match status" value="1"/>
</dbReference>
<evidence type="ECO:0000313" key="5">
    <source>
        <dbReference type="EMBL" id="SDH48532.1"/>
    </source>
</evidence>
<dbReference type="Gene3D" id="3.30.70.360">
    <property type="match status" value="1"/>
</dbReference>
<reference evidence="6" key="1">
    <citation type="submission" date="2016-10" db="EMBL/GenBank/DDBJ databases">
        <authorList>
            <person name="Varghese N."/>
            <person name="Submissions S."/>
        </authorList>
    </citation>
    <scope>NUCLEOTIDE SEQUENCE [LARGE SCALE GENOMIC DNA]</scope>
    <source>
        <strain evidence="6">CGMCC 4.3506</strain>
    </source>
</reference>
<dbReference type="Gene3D" id="3.40.630.10">
    <property type="entry name" value="Zn peptidases"/>
    <property type="match status" value="1"/>
</dbReference>
<dbReference type="PANTHER" id="PTHR43270:SF8">
    <property type="entry name" value="DI- AND TRIPEPTIDASE DUG2-RELATED"/>
    <property type="match status" value="1"/>
</dbReference>